<evidence type="ECO:0008006" key="4">
    <source>
        <dbReference type="Google" id="ProtNLM"/>
    </source>
</evidence>
<dbReference type="AlphaFoldDB" id="H6Q8T9"/>
<feature type="transmembrane region" description="Helical" evidence="1">
    <location>
        <begin position="265"/>
        <end position="288"/>
    </location>
</feature>
<name>H6Q8T9_PYROT</name>
<keyword evidence="1" id="KW-1133">Transmembrane helix</keyword>
<keyword evidence="1" id="KW-0812">Transmembrane</keyword>
<evidence type="ECO:0000313" key="2">
    <source>
        <dbReference type="EMBL" id="AFA39244.1"/>
    </source>
</evidence>
<evidence type="ECO:0000313" key="3">
    <source>
        <dbReference type="Proteomes" id="UP000009062"/>
    </source>
</evidence>
<feature type="transmembrane region" description="Helical" evidence="1">
    <location>
        <begin position="215"/>
        <end position="240"/>
    </location>
</feature>
<reference evidence="2 3" key="1">
    <citation type="journal article" date="2012" name="Stand. Genomic Sci.">
        <title>Complete genome sequence of Pyrobaculum oguniense.</title>
        <authorList>
            <person name="Bernick D.L."/>
            <person name="Karplus K."/>
            <person name="Lui L.M."/>
            <person name="Coker J.K."/>
            <person name="Murphy J.N."/>
            <person name="Chan P.P."/>
            <person name="Cozen A.E."/>
            <person name="Lowe T.M."/>
        </authorList>
    </citation>
    <scope>NUCLEOTIDE SEQUENCE [LARGE SCALE GENOMIC DNA]</scope>
    <source>
        <strain evidence="2 3">TE7</strain>
    </source>
</reference>
<organism evidence="2 3">
    <name type="scientific">Pyrobaculum oguniense (strain DSM 13380 / JCM 10595 / TE7)</name>
    <dbReference type="NCBI Taxonomy" id="698757"/>
    <lineage>
        <taxon>Archaea</taxon>
        <taxon>Thermoproteota</taxon>
        <taxon>Thermoprotei</taxon>
        <taxon>Thermoproteales</taxon>
        <taxon>Thermoproteaceae</taxon>
        <taxon>Pyrobaculum</taxon>
    </lineage>
</organism>
<keyword evidence="1" id="KW-0472">Membrane</keyword>
<dbReference type="eggNOG" id="arCOG07074">
    <property type="taxonomic scope" value="Archaea"/>
</dbReference>
<dbReference type="STRING" id="698757.Pogu_1217"/>
<feature type="transmembrane region" description="Helical" evidence="1">
    <location>
        <begin position="300"/>
        <end position="320"/>
    </location>
</feature>
<proteinExistence type="predicted"/>
<dbReference type="Proteomes" id="UP000009062">
    <property type="component" value="Chromosome"/>
</dbReference>
<gene>
    <name evidence="2" type="ordered locus">Pogu_1217</name>
</gene>
<dbReference type="KEGG" id="pog:Pogu_1217"/>
<dbReference type="EMBL" id="CP003316">
    <property type="protein sequence ID" value="AFA39244.1"/>
    <property type="molecule type" value="Genomic_DNA"/>
</dbReference>
<sequence length="338" mass="35857">MLSLYSIYAEERRGVVVGIFLAAFLSTLALAAVFAFWDLGNFLSGELRGILGVGRYVVFPTQDAKFAGGDVVRAAAAVCSERAYGVVYMPIKVVYVNGTERWVTAAFVPRGAVEGVRLLEVAATRHVASEGEALYVYVNNRPFLVTVARALEGVIYVPGLSADLYLDAELLGASRFDVLVVEKGACGGAEDIRALFPGAAVLDTDLLLSAFWGQLLLYLAGVSAVAASSAAAVAALNYTLAMSTLHAHWKDFAVMRVVGMKRRQLLTLAAMLFYAPALMGVAAAAFLASGVHIEGLNIDVGAGVAKAAVIVAVFSALPQIPAFRKLYALRPVEALRYE</sequence>
<keyword evidence="3" id="KW-1185">Reference proteome</keyword>
<evidence type="ECO:0000256" key="1">
    <source>
        <dbReference type="SAM" id="Phobius"/>
    </source>
</evidence>
<accession>H6Q8T9</accession>
<protein>
    <recommendedName>
        <fullName evidence="4">ABC-type antimicrobial peptide transport system, permease component</fullName>
    </recommendedName>
</protein>
<feature type="transmembrane region" description="Helical" evidence="1">
    <location>
        <begin position="15"/>
        <end position="37"/>
    </location>
</feature>
<dbReference type="HOGENOM" id="CLU_820439_0_0_2"/>